<organism evidence="1 2">
    <name type="scientific">Bacillus yapensis</name>
    <dbReference type="NCBI Taxonomy" id="2492960"/>
    <lineage>
        <taxon>Bacteria</taxon>
        <taxon>Bacillati</taxon>
        <taxon>Bacillota</taxon>
        <taxon>Bacilli</taxon>
        <taxon>Bacillales</taxon>
        <taxon>Bacillaceae</taxon>
        <taxon>Bacillus</taxon>
    </lineage>
</organism>
<dbReference type="EMBL" id="RXNT01000017">
    <property type="protein sequence ID" value="RTR27809.1"/>
    <property type="molecule type" value="Genomic_DNA"/>
</dbReference>
<evidence type="ECO:0000313" key="1">
    <source>
        <dbReference type="EMBL" id="RTR27809.1"/>
    </source>
</evidence>
<protein>
    <submittedName>
        <fullName evidence="1">Uncharacterized protein</fullName>
    </submittedName>
</protein>
<accession>A0A3S0I9N9</accession>
<comment type="caution">
    <text evidence="1">The sequence shown here is derived from an EMBL/GenBank/DDBJ whole genome shotgun (WGS) entry which is preliminary data.</text>
</comment>
<proteinExistence type="predicted"/>
<name>A0A3S0I9N9_9BACI</name>
<dbReference type="OrthoDB" id="9914335at2"/>
<dbReference type="AlphaFoldDB" id="A0A3S0I9N9"/>
<dbReference type="Proteomes" id="UP000271374">
    <property type="component" value="Unassembled WGS sequence"/>
</dbReference>
<reference evidence="1 2" key="1">
    <citation type="submission" date="2018-12" db="EMBL/GenBank/DDBJ databases">
        <title>Bacillus yapensis draft genome sequence.</title>
        <authorList>
            <person name="Yu L."/>
            <person name="Xu X."/>
            <person name="Tang X."/>
        </authorList>
    </citation>
    <scope>NUCLEOTIDE SEQUENCE [LARGE SCALE GENOMIC DNA]</scope>
    <source>
        <strain evidence="1 2">XXST-01</strain>
    </source>
</reference>
<evidence type="ECO:0000313" key="2">
    <source>
        <dbReference type="Proteomes" id="UP000271374"/>
    </source>
</evidence>
<gene>
    <name evidence="1" type="ORF">EKG37_18110</name>
</gene>
<sequence>MGKKRVSFKVTQKVSESMQPQRDGFFQLMCKNLGADEVSHLTYNESRLAKYLEHASVDAICFNSIEKRSYAFECKYVSEKSTPNVTFELSHQNGKVGWALDECTMNNYIVYFLQGVGAVLCDMKAFQDAVKRNIDAFDTREYNGSNITQVHYDWLISEACGTFYTEEQLLQAEAFFRSMQGRRLVAPISEIGALTYKYNMQGIVHMSCAKQVQ</sequence>
<keyword evidence="2" id="KW-1185">Reference proteome</keyword>